<feature type="transmembrane region" description="Helical" evidence="1">
    <location>
        <begin position="62"/>
        <end position="81"/>
    </location>
</feature>
<organism evidence="4">
    <name type="scientific">Drosophila rhopaloa</name>
    <name type="common">Fruit fly</name>
    <dbReference type="NCBI Taxonomy" id="1041015"/>
    <lineage>
        <taxon>Eukaryota</taxon>
        <taxon>Metazoa</taxon>
        <taxon>Ecdysozoa</taxon>
        <taxon>Arthropoda</taxon>
        <taxon>Hexapoda</taxon>
        <taxon>Insecta</taxon>
        <taxon>Pterygota</taxon>
        <taxon>Neoptera</taxon>
        <taxon>Endopterygota</taxon>
        <taxon>Diptera</taxon>
        <taxon>Brachycera</taxon>
        <taxon>Muscomorpha</taxon>
        <taxon>Ephydroidea</taxon>
        <taxon>Drosophilidae</taxon>
        <taxon>Drosophila</taxon>
        <taxon>Sophophora</taxon>
    </lineage>
</organism>
<dbReference type="RefSeq" id="XP_016986104.1">
    <property type="nucleotide sequence ID" value="XM_017130615.1"/>
</dbReference>
<feature type="transmembrane region" description="Helical" evidence="1">
    <location>
        <begin position="37"/>
        <end position="56"/>
    </location>
</feature>
<feature type="transmembrane region" description="Helical" evidence="1">
    <location>
        <begin position="12"/>
        <end position="30"/>
    </location>
</feature>
<reference evidence="4" key="2">
    <citation type="submission" date="2025-04" db="UniProtKB">
        <authorList>
            <consortium name="RefSeq"/>
        </authorList>
    </citation>
    <scope>IDENTIFICATION</scope>
</reference>
<gene>
    <name evidence="4" type="primary">LOC108049439</name>
    <name evidence="2" type="synonym">108049439</name>
</gene>
<dbReference type="EnsemblMetazoa" id="XM_017130615.1">
    <property type="protein sequence ID" value="XP_016986104.1"/>
    <property type="gene ID" value="LOC108049439"/>
</dbReference>
<dbReference type="AlphaFoldDB" id="A0A6P4FAI8"/>
<reference evidence="2" key="3">
    <citation type="submission" date="2025-05" db="UniProtKB">
        <authorList>
            <consortium name="EnsemblMetazoa"/>
        </authorList>
    </citation>
    <scope>IDENTIFICATION</scope>
</reference>
<feature type="transmembrane region" description="Helical" evidence="1">
    <location>
        <begin position="102"/>
        <end position="124"/>
    </location>
</feature>
<accession>A0A6P4FAI8</accession>
<proteinExistence type="predicted"/>
<dbReference type="Proteomes" id="UP001652680">
    <property type="component" value="Unassembled WGS sequence"/>
</dbReference>
<keyword evidence="1" id="KW-0812">Transmembrane</keyword>
<keyword evidence="1" id="KW-1133">Transmembrane helix</keyword>
<evidence type="ECO:0000313" key="4">
    <source>
        <dbReference type="RefSeq" id="XP_016986104.1"/>
    </source>
</evidence>
<evidence type="ECO:0000313" key="2">
    <source>
        <dbReference type="EnsemblMetazoa" id="XP_016986104.1"/>
    </source>
</evidence>
<reference evidence="3" key="1">
    <citation type="journal article" date="2021" name="Elife">
        <title>Highly contiguous assemblies of 101 drosophilid genomes.</title>
        <authorList>
            <person name="Kim B.Y."/>
            <person name="Wang J.R."/>
            <person name="Miller D.E."/>
            <person name="Barmina O."/>
            <person name="Delaney E."/>
            <person name="Thompson A."/>
            <person name="Comeault A.A."/>
            <person name="Peede D."/>
            <person name="D'Agostino E.R."/>
            <person name="Pelaez J."/>
            <person name="Aguilar J.M."/>
            <person name="Haji D."/>
            <person name="Matsunaga T."/>
            <person name="Armstrong E.E."/>
            <person name="Zych M."/>
            <person name="Ogawa Y."/>
            <person name="Stamenkovic-Radak M."/>
            <person name="Jelic M."/>
            <person name="Veselinovic M.S."/>
            <person name="Tanaskovic M."/>
            <person name="Eric P."/>
            <person name="Gao J.J."/>
            <person name="Katoh T.K."/>
            <person name="Toda M.J."/>
            <person name="Watabe H."/>
            <person name="Watada M."/>
            <person name="Davis J.S."/>
            <person name="Moyle L.C."/>
            <person name="Manoli G."/>
            <person name="Bertolini E."/>
            <person name="Kostal V."/>
            <person name="Hawley R.S."/>
            <person name="Takahashi A."/>
            <person name="Jones C.D."/>
            <person name="Price D.K."/>
            <person name="Whiteman N."/>
            <person name="Kopp A."/>
            <person name="Matute D.R."/>
            <person name="Petrov D.A."/>
        </authorList>
    </citation>
    <scope>NUCLEOTIDE SEQUENCE [LARGE SCALE GENOMIC DNA]</scope>
</reference>
<dbReference type="GeneID" id="108049439"/>
<protein>
    <submittedName>
        <fullName evidence="4">Uncharacterized protein LOC108049439</fullName>
    </submittedName>
</protein>
<name>A0A6P4FAI8_DRORH</name>
<evidence type="ECO:0000256" key="1">
    <source>
        <dbReference type="SAM" id="Phobius"/>
    </source>
</evidence>
<keyword evidence="3" id="KW-1185">Reference proteome</keyword>
<sequence length="136" mass="15877">MCGNCKARIAWIVAGIVGVILLIGVLRYVFYISIFDIILLFPLVIVIGFAYTIKLMSDMECLHLALLAIFPIPICCIFMFVQRIERIIEHWSQLKIFWKIGNILHLTYLIVFPCVWLLFIFHFYCESYIPQTLIIS</sequence>
<keyword evidence="1" id="KW-0472">Membrane</keyword>
<evidence type="ECO:0000313" key="3">
    <source>
        <dbReference type="Proteomes" id="UP001652680"/>
    </source>
</evidence>
<dbReference type="OrthoDB" id="7855849at2759"/>